<dbReference type="PROSITE" id="PS51727">
    <property type="entry name" value="CBP_P300_HAT"/>
    <property type="match status" value="1"/>
</dbReference>
<keyword evidence="10" id="KW-0805">Transcription regulation</keyword>
<keyword evidence="5 18" id="KW-0479">Metal-binding</keyword>
<feature type="non-terminal residue" evidence="24">
    <location>
        <position position="2033"/>
    </location>
</feature>
<dbReference type="PANTHER" id="PTHR13808:SF1">
    <property type="entry name" value="HISTONE ACETYLTRANSFERASE"/>
    <property type="match status" value="1"/>
</dbReference>
<dbReference type="Pfam" id="PF06001">
    <property type="entry name" value="RING_CBP-p300"/>
    <property type="match status" value="1"/>
</dbReference>
<reference evidence="24" key="1">
    <citation type="submission" date="2023-06" db="EMBL/GenBank/DDBJ databases">
        <authorList>
            <person name="Delattre M."/>
        </authorList>
    </citation>
    <scope>NUCLEOTIDE SEQUENCE</scope>
    <source>
        <strain evidence="24">AF72</strain>
    </source>
</reference>
<feature type="compositionally biased region" description="Low complexity" evidence="19">
    <location>
        <begin position="1800"/>
        <end position="1856"/>
    </location>
</feature>
<dbReference type="GO" id="GO:0140297">
    <property type="term" value="F:DNA-binding transcription factor binding"/>
    <property type="evidence" value="ECO:0007669"/>
    <property type="project" value="UniProtKB-ARBA"/>
</dbReference>
<dbReference type="Gene3D" id="1.20.920.10">
    <property type="entry name" value="Bromodomain-like"/>
    <property type="match status" value="1"/>
</dbReference>
<evidence type="ECO:0000256" key="16">
    <source>
        <dbReference type="ARBA" id="ARBA00048017"/>
    </source>
</evidence>
<dbReference type="EMBL" id="CATQJA010002654">
    <property type="protein sequence ID" value="CAJ0578488.1"/>
    <property type="molecule type" value="Genomic_DNA"/>
</dbReference>
<feature type="region of interest" description="Disordered" evidence="19">
    <location>
        <begin position="1664"/>
        <end position="1783"/>
    </location>
</feature>
<dbReference type="SMART" id="SM00291">
    <property type="entry name" value="ZnF_ZZ"/>
    <property type="match status" value="1"/>
</dbReference>
<dbReference type="GO" id="GO:0045944">
    <property type="term" value="P:positive regulation of transcription by RNA polymerase II"/>
    <property type="evidence" value="ECO:0007669"/>
    <property type="project" value="TreeGrafter"/>
</dbReference>
<keyword evidence="6" id="KW-0677">Repeat</keyword>
<evidence type="ECO:0000256" key="6">
    <source>
        <dbReference type="ARBA" id="ARBA00022737"/>
    </source>
</evidence>
<feature type="compositionally biased region" description="Low complexity" evidence="19">
    <location>
        <begin position="1685"/>
        <end position="1698"/>
    </location>
</feature>
<feature type="domain" description="TAZ-type" evidence="21">
    <location>
        <begin position="395"/>
        <end position="475"/>
    </location>
</feature>
<feature type="compositionally biased region" description="Polar residues" evidence="19">
    <location>
        <begin position="775"/>
        <end position="794"/>
    </location>
</feature>
<feature type="domain" description="CBP/p300-type HAT" evidence="23">
    <location>
        <begin position="1123"/>
        <end position="1497"/>
    </location>
</feature>
<dbReference type="Pfam" id="PF00569">
    <property type="entry name" value="ZZ"/>
    <property type="match status" value="1"/>
</dbReference>
<keyword evidence="4" id="KW-0808">Transferase</keyword>
<evidence type="ECO:0000256" key="4">
    <source>
        <dbReference type="ARBA" id="ARBA00022679"/>
    </source>
</evidence>
<dbReference type="Gene3D" id="1.20.1020.10">
    <property type="entry name" value="TAZ domain"/>
    <property type="match status" value="2"/>
</dbReference>
<evidence type="ECO:0000313" key="24">
    <source>
        <dbReference type="EMBL" id="CAJ0578488.1"/>
    </source>
</evidence>
<dbReference type="InterPro" id="IPR013178">
    <property type="entry name" value="Histone_AcTrfase_Rtt109/CBP"/>
</dbReference>
<feature type="region of interest" description="Disordered" evidence="19">
    <location>
        <begin position="1365"/>
        <end position="1410"/>
    </location>
</feature>
<dbReference type="GO" id="GO:0005634">
    <property type="term" value="C:nucleus"/>
    <property type="evidence" value="ECO:0007669"/>
    <property type="project" value="UniProtKB-SubCell"/>
</dbReference>
<feature type="compositionally biased region" description="Low complexity" evidence="19">
    <location>
        <begin position="297"/>
        <end position="353"/>
    </location>
</feature>
<feature type="compositionally biased region" description="Polar residues" evidence="19">
    <location>
        <begin position="1705"/>
        <end position="1730"/>
    </location>
</feature>
<feature type="domain" description="TAZ-type" evidence="21">
    <location>
        <begin position="1554"/>
        <end position="1635"/>
    </location>
</feature>
<feature type="region of interest" description="Disordered" evidence="19">
    <location>
        <begin position="1800"/>
        <end position="1875"/>
    </location>
</feature>
<dbReference type="InterPro" id="IPR036427">
    <property type="entry name" value="Bromodomain-like_sf"/>
</dbReference>
<feature type="compositionally biased region" description="Low complexity" evidence="19">
    <location>
        <begin position="1667"/>
        <end position="1676"/>
    </location>
</feature>
<dbReference type="SMART" id="SM00551">
    <property type="entry name" value="ZnF_TAZ"/>
    <property type="match status" value="2"/>
</dbReference>
<evidence type="ECO:0000256" key="7">
    <source>
        <dbReference type="ARBA" id="ARBA00022771"/>
    </source>
</evidence>
<protein>
    <recommendedName>
        <fullName evidence="2">histone acetyltransferase</fullName>
        <ecNumber evidence="2">2.3.1.48</ecNumber>
    </recommendedName>
</protein>
<feature type="compositionally biased region" description="Gly residues" evidence="19">
    <location>
        <begin position="741"/>
        <end position="752"/>
    </location>
</feature>
<feature type="zinc finger region" description="TAZ-type" evidence="18">
    <location>
        <begin position="1554"/>
        <end position="1635"/>
    </location>
</feature>
<evidence type="ECO:0000256" key="14">
    <source>
        <dbReference type="ARBA" id="ARBA00023242"/>
    </source>
</evidence>
<dbReference type="GO" id="GO:0031490">
    <property type="term" value="F:chromatin DNA binding"/>
    <property type="evidence" value="ECO:0007669"/>
    <property type="project" value="TreeGrafter"/>
</dbReference>
<feature type="region of interest" description="Disordered" evidence="19">
    <location>
        <begin position="1"/>
        <end position="166"/>
    </location>
</feature>
<dbReference type="SUPFAM" id="SSF47370">
    <property type="entry name" value="Bromodomain"/>
    <property type="match status" value="1"/>
</dbReference>
<sequence>MSTQTMDAHGEPSNKKARLSPSFDDMDMLNGLDKMDPMGQPDQNMINSANAGGGGMNMNQGNAYQPGPHSQNSSGPTSSVLQELLQNPTSTGPPTSMNSPRPPYQGQAGGPAAYQQAPRDSPIGPTMMSPPTQGQQMANRPVAPVGPLRTGPGPGPGPGQMYAQDQMIPPGGQQYAPMMQGPGPGMSFYQGPGPAGQPGPPRQQMGPGQYQQMPRQQAMGRGIPMQPIHNGMPPQQMRAPPGQRQNMMMQPMQGRPMPGMPPQQFDQHPQYMGPRDPQFMQPPAQHHQFNGMGGQMPRGQPPQHNYAPNGPMPMQNQQYPPMSQGAPQQMQPMMQNGPPTQQPGMPQHPMQQQQPPPPAQSQPGGPMPAAPQNLGPPGPPPSGGPQPIQPGGPMDPEKRKLIQQQLVLLLHAHKCQQRQSTCNLPHCSTMKEVLLHMTSCNAGRMCNFPHCASSRQIIAHWKNCSRDDCPVCKPLKNIQSNQNAQGAAPGGGDEVFPMDAGSSSSSAVGLAQGNMPGGVGAGLDMPDFGSASQNAQQLLHDYPGPGGGLFGSDIFRSPNNPPPNKNIGSQIPGHKLLEQQQRQQQVPQQAQPNNAPPIKEWHQQVTKDLRNHLVGKLVKAIFPSPDPAAMHDQRIKDLISYARKVEKEMFEMAEDREEYYHLLAEKIYKIQKELQEKKQKRLNEQQAAQLRCGQMPGPGPSGGDAGGPSGSRAGNSQQWNQNYADLTSDFDMKPQVPGGDQMSGGGMMGMPGGQRPKPLHQAQQPQQGVWAPSSDPASNQSSQQGYDVKPDSQQVQHVQDMLEMEYPTNGAQMNGNVNQIKNEIKQELLAVEDRPQQPQAPKRKLEPPPREMTSDREPRPSKRELTPGPAREDVVFSPDELRNRLRPVWEKMDHSDDAIPFRVPVDPELLGIPDYPDIVKHPMDLSTISQKLDLGAYKNAWEFCDDMWLMLENAWLYNRKNSKVYKFATKMCEQFIVEMNPVMKKMGYCCAERLAFTALPLFCYGATQCIIARDQPYMCFERNSNQYGIQVSEKFTYCMKCFETMIPAEGMALTDDPDTARVPKEDFKEMKNNLIDYEPFEYCKLCYRKWHRICALHDKKVFPEGFICHSCRTKEGMPKPENKFMAKKLPHNRLSQHLEDRVNTFIKRRSAELKLKEEAAEVVIRTLCVQDKEVEVKKEMKEKYCLGPEQFPEKFPYRSKAVFAYEIIDGVEVCFFGLHVQEYGTKCGKSNQRRVYIAYLDSVYYFQPKQLRTDVYHEILLGYLDYAKRLGYSMAHIWACPPSEGDDYIFHCHPPDQKIPKPKRLQDWYRKMLEKGVEEGCVVDFKDIYKTAKDNNMLTPTELPYFEGDFWPGVIEECIREVKSEEAARKEDVDDGDDSNGIGDGKKKTKKNTKKKNTKMNKKKGATSTGNEVTDKLFSHLEKHKDVFFTIRLIDKISEKKLPPEINDPDGLMASDLMDIRDTFLQRARDEHWEFSSLRRTKYSTLCLCHALHSEGEQKDLGYQCDKCKATARWHCNTCEDYDLCDACKQQYPHEHPMEAMNSLVDQGGRDQGSSNRYESIQRCIASLVHACQCRDANCRRMSCHKMKRVVQHTKMCKKRVNSACPVCKQLIALCCYHAKHCQRDGCQVPFCMNIRQKLSEQKRSMARRAEMMMRRRMEGLHAAVMPSSSASTQPPSQAPPAQPPSVQAPASQQSMPPSVGPGSAGSQQNPATPSNQHNMKAQQMYQQPMGNHKGQQGQHPMSGQSQQMQQQQYRQQQGMMSQQGQYQGQQMGGQQMMNQQQRQQQLQQQQQQQQQQRQQQMNMQYRQQQQQQQQPMQNNQGQYGAPGQIMPNQQPPQNQQQGMMGQQQGMQGQRMPPGPGPSAGSSGQPQQSDPQLQKIMQRLKAAQTPEEKEALFTDLKKTPHLFTAFLKMMNNGGNGQMGGIPNSWTAGVQRSQHGMHMQGNGPPQMGQQHMQGQQQQQPQQFYSQHEYMGGQQPQQQQQQPGQPGQQRGAPGGQYGNVPPQQQQWQQQQQFQNRNHTGSPAVPQYGNQY</sequence>
<dbReference type="Pfam" id="PF00439">
    <property type="entry name" value="Bromodomain"/>
    <property type="match status" value="1"/>
</dbReference>
<dbReference type="InterPro" id="IPR001487">
    <property type="entry name" value="Bromodomain"/>
</dbReference>
<feature type="compositionally biased region" description="Low complexity" evidence="19">
    <location>
        <begin position="2005"/>
        <end position="2016"/>
    </location>
</feature>
<evidence type="ECO:0000256" key="12">
    <source>
        <dbReference type="ARBA" id="ARBA00023159"/>
    </source>
</evidence>
<keyword evidence="12" id="KW-0010">Activator</keyword>
<feature type="compositionally biased region" description="Polar residues" evidence="19">
    <location>
        <begin position="68"/>
        <end position="99"/>
    </location>
</feature>
<dbReference type="InterPro" id="IPR010303">
    <property type="entry name" value="RING_CBP-p300"/>
</dbReference>
<feature type="domain" description="Bromo" evidence="20">
    <location>
        <begin position="893"/>
        <end position="965"/>
    </location>
</feature>
<keyword evidence="11 17" id="KW-0103">Bromodomain</keyword>
<evidence type="ECO:0000313" key="25">
    <source>
        <dbReference type="Proteomes" id="UP001177023"/>
    </source>
</evidence>
<evidence type="ECO:0000256" key="2">
    <source>
        <dbReference type="ARBA" id="ARBA00013184"/>
    </source>
</evidence>
<evidence type="ECO:0000256" key="19">
    <source>
        <dbReference type="SAM" id="MobiDB-lite"/>
    </source>
</evidence>
<dbReference type="GO" id="GO:0004402">
    <property type="term" value="F:histone acetyltransferase activity"/>
    <property type="evidence" value="ECO:0007669"/>
    <property type="project" value="InterPro"/>
</dbReference>
<dbReference type="Gene3D" id="3.30.40.10">
    <property type="entry name" value="Zinc/RING finger domain, C3HC4 (zinc finger)"/>
    <property type="match status" value="1"/>
</dbReference>
<feature type="region of interest" description="Disordered" evidence="19">
    <location>
        <begin position="831"/>
        <end position="873"/>
    </location>
</feature>
<keyword evidence="13" id="KW-0804">Transcription</keyword>
<feature type="compositionally biased region" description="Gly residues" evidence="19">
    <location>
        <begin position="700"/>
        <end position="709"/>
    </location>
</feature>
<evidence type="ECO:0000256" key="9">
    <source>
        <dbReference type="ARBA" id="ARBA00022853"/>
    </source>
</evidence>
<feature type="compositionally biased region" description="Low complexity" evidence="19">
    <location>
        <begin position="1863"/>
        <end position="1875"/>
    </location>
</feature>
<keyword evidence="7 18" id="KW-0863">Zinc-finger</keyword>
<dbReference type="InterPro" id="IPR031162">
    <property type="entry name" value="CBP_P300_HAT"/>
</dbReference>
<comment type="catalytic activity">
    <reaction evidence="16">
        <text>L-lysyl-[protein] + acetyl-CoA = N(6)-acetyl-L-lysyl-[protein] + CoA + H(+)</text>
        <dbReference type="Rhea" id="RHEA:45948"/>
        <dbReference type="Rhea" id="RHEA-COMP:9752"/>
        <dbReference type="Rhea" id="RHEA-COMP:10731"/>
        <dbReference type="ChEBI" id="CHEBI:15378"/>
        <dbReference type="ChEBI" id="CHEBI:29969"/>
        <dbReference type="ChEBI" id="CHEBI:57287"/>
        <dbReference type="ChEBI" id="CHEBI:57288"/>
        <dbReference type="ChEBI" id="CHEBI:61930"/>
        <dbReference type="EC" id="2.3.1.48"/>
    </reaction>
</comment>
<dbReference type="GO" id="GO:0005667">
    <property type="term" value="C:transcription regulator complex"/>
    <property type="evidence" value="ECO:0007669"/>
    <property type="project" value="TreeGrafter"/>
</dbReference>
<dbReference type="InterPro" id="IPR000197">
    <property type="entry name" value="Znf_TAZ"/>
</dbReference>
<dbReference type="Gene3D" id="2.10.110.40">
    <property type="match status" value="1"/>
</dbReference>
<feature type="region of interest" description="Disordered" evidence="19">
    <location>
        <begin position="178"/>
        <end position="209"/>
    </location>
</feature>
<comment type="subcellular location">
    <subcellularLocation>
        <location evidence="1">Nucleus</location>
    </subcellularLocation>
</comment>
<evidence type="ECO:0000256" key="3">
    <source>
        <dbReference type="ARBA" id="ARBA00022481"/>
    </source>
</evidence>
<feature type="compositionally biased region" description="Basic residues" evidence="19">
    <location>
        <begin position="1387"/>
        <end position="1405"/>
    </location>
</feature>
<keyword evidence="3" id="KW-0488">Methylation</keyword>
<name>A0AA36CZY8_9BILA</name>
<evidence type="ECO:0000259" key="20">
    <source>
        <dbReference type="PROSITE" id="PS50014"/>
    </source>
</evidence>
<keyword evidence="14" id="KW-0539">Nucleus</keyword>
<dbReference type="Gene3D" id="1.10.246.20">
    <property type="entry name" value="Coactivator CBP, KIX domain"/>
    <property type="match status" value="1"/>
</dbReference>
<feature type="compositionally biased region" description="Low complexity" evidence="19">
    <location>
        <begin position="1939"/>
        <end position="1965"/>
    </location>
</feature>
<dbReference type="SMART" id="SM00297">
    <property type="entry name" value="BROMO"/>
    <property type="match status" value="1"/>
</dbReference>
<comment type="caution">
    <text evidence="24">The sequence shown here is derived from an EMBL/GenBank/DDBJ whole genome shotgun (WGS) entry which is preliminary data.</text>
</comment>
<feature type="compositionally biased region" description="Polar residues" evidence="19">
    <location>
        <begin position="715"/>
        <end position="725"/>
    </location>
</feature>
<evidence type="ECO:0000256" key="10">
    <source>
        <dbReference type="ARBA" id="ARBA00023015"/>
    </source>
</evidence>
<dbReference type="PROSITE" id="PS50952">
    <property type="entry name" value="KIX"/>
    <property type="match status" value="1"/>
</dbReference>
<dbReference type="InterPro" id="IPR000433">
    <property type="entry name" value="Znf_ZZ"/>
</dbReference>
<evidence type="ECO:0000256" key="1">
    <source>
        <dbReference type="ARBA" id="ARBA00004123"/>
    </source>
</evidence>
<dbReference type="CDD" id="cd15802">
    <property type="entry name" value="RING_CBP-p300"/>
    <property type="match status" value="1"/>
</dbReference>
<keyword evidence="15" id="KW-0012">Acyltransferase</keyword>
<dbReference type="InterPro" id="IPR036529">
    <property type="entry name" value="KIX_dom_sf"/>
</dbReference>
<dbReference type="InterPro" id="IPR038547">
    <property type="entry name" value="RING_CBP-p300_sf"/>
</dbReference>
<dbReference type="PRINTS" id="PR00503">
    <property type="entry name" value="BROMODOMAIN"/>
</dbReference>
<dbReference type="PROSITE" id="PS01357">
    <property type="entry name" value="ZF_ZZ_1"/>
    <property type="match status" value="1"/>
</dbReference>
<feature type="compositionally biased region" description="Low complexity" evidence="19">
    <location>
        <begin position="104"/>
        <end position="118"/>
    </location>
</feature>
<dbReference type="EC" id="2.3.1.48" evidence="2"/>
<accession>A0AA36CZY8</accession>
<evidence type="ECO:0000259" key="23">
    <source>
        <dbReference type="PROSITE" id="PS51727"/>
    </source>
</evidence>
<gene>
    <name evidence="24" type="ORF">MSPICULIGERA_LOCUS16741</name>
</gene>
<dbReference type="InterPro" id="IPR003101">
    <property type="entry name" value="KIX_dom"/>
</dbReference>
<dbReference type="SMART" id="SM01250">
    <property type="entry name" value="KAT11"/>
    <property type="match status" value="1"/>
</dbReference>
<feature type="region of interest" description="Disordered" evidence="19">
    <location>
        <begin position="537"/>
        <end position="571"/>
    </location>
</feature>
<feature type="compositionally biased region" description="Polar residues" evidence="19">
    <location>
        <begin position="129"/>
        <end position="138"/>
    </location>
</feature>
<feature type="compositionally biased region" description="Low complexity" evidence="19">
    <location>
        <begin position="1735"/>
        <end position="1783"/>
    </location>
</feature>
<feature type="region of interest" description="Disordered" evidence="19">
    <location>
        <begin position="679"/>
        <end position="794"/>
    </location>
</feature>
<dbReference type="GO" id="GO:0000123">
    <property type="term" value="C:histone acetyltransferase complex"/>
    <property type="evidence" value="ECO:0007669"/>
    <property type="project" value="TreeGrafter"/>
</dbReference>
<dbReference type="PANTHER" id="PTHR13808">
    <property type="entry name" value="CBP/P300-RELATED"/>
    <property type="match status" value="1"/>
</dbReference>
<feature type="compositionally biased region" description="Polar residues" evidence="19">
    <location>
        <begin position="1927"/>
        <end position="1937"/>
    </location>
</feature>
<dbReference type="GO" id="GO:0003713">
    <property type="term" value="F:transcription coactivator activity"/>
    <property type="evidence" value="ECO:0007669"/>
    <property type="project" value="TreeGrafter"/>
</dbReference>
<evidence type="ECO:0000256" key="8">
    <source>
        <dbReference type="ARBA" id="ARBA00022833"/>
    </source>
</evidence>
<feature type="region of interest" description="Disordered" evidence="19">
    <location>
        <begin position="234"/>
        <end position="396"/>
    </location>
</feature>
<dbReference type="Pfam" id="PF02135">
    <property type="entry name" value="zf-TAZ"/>
    <property type="match status" value="2"/>
</dbReference>
<dbReference type="PROSITE" id="PS50134">
    <property type="entry name" value="ZF_TAZ"/>
    <property type="match status" value="2"/>
</dbReference>
<organism evidence="24 25">
    <name type="scientific">Mesorhabditis spiculigera</name>
    <dbReference type="NCBI Taxonomy" id="96644"/>
    <lineage>
        <taxon>Eukaryota</taxon>
        <taxon>Metazoa</taxon>
        <taxon>Ecdysozoa</taxon>
        <taxon>Nematoda</taxon>
        <taxon>Chromadorea</taxon>
        <taxon>Rhabditida</taxon>
        <taxon>Rhabditina</taxon>
        <taxon>Rhabditomorpha</taxon>
        <taxon>Rhabditoidea</taxon>
        <taxon>Rhabditidae</taxon>
        <taxon>Mesorhabditinae</taxon>
        <taxon>Mesorhabditis</taxon>
    </lineage>
</organism>
<evidence type="ECO:0000256" key="5">
    <source>
        <dbReference type="ARBA" id="ARBA00022723"/>
    </source>
</evidence>
<feature type="zinc finger region" description="TAZ-type" evidence="18">
    <location>
        <begin position="395"/>
        <end position="475"/>
    </location>
</feature>
<dbReference type="Pfam" id="PF23570">
    <property type="entry name" value="PHD_P300"/>
    <property type="match status" value="1"/>
</dbReference>
<evidence type="ECO:0000256" key="18">
    <source>
        <dbReference type="PROSITE-ProRule" id="PRU00203"/>
    </source>
</evidence>
<dbReference type="PROSITE" id="PS50014">
    <property type="entry name" value="BROMODOMAIN_2"/>
    <property type="match status" value="1"/>
</dbReference>
<feature type="compositionally biased region" description="Pro residues" evidence="19">
    <location>
        <begin position="354"/>
        <end position="390"/>
    </location>
</feature>
<evidence type="ECO:0000256" key="17">
    <source>
        <dbReference type="PROSITE-ProRule" id="PRU00035"/>
    </source>
</evidence>
<keyword evidence="8 18" id="KW-0862">Zinc</keyword>
<proteinExistence type="predicted"/>
<feature type="region of interest" description="Disordered" evidence="19">
    <location>
        <begin position="481"/>
        <end position="513"/>
    </location>
</feature>
<dbReference type="InterPro" id="IPR056484">
    <property type="entry name" value="PHD_P300"/>
</dbReference>
<feature type="compositionally biased region" description="Low complexity" evidence="19">
    <location>
        <begin position="1974"/>
        <end position="1993"/>
    </location>
</feature>
<dbReference type="GO" id="GO:0008270">
    <property type="term" value="F:zinc ion binding"/>
    <property type="evidence" value="ECO:0007669"/>
    <property type="project" value="UniProtKB-KW"/>
</dbReference>
<feature type="region of interest" description="Disordered" evidence="19">
    <location>
        <begin position="1921"/>
        <end position="2033"/>
    </location>
</feature>
<dbReference type="Pfam" id="PF02172">
    <property type="entry name" value="KIX"/>
    <property type="match status" value="1"/>
</dbReference>
<dbReference type="SUPFAM" id="SSF47040">
    <property type="entry name" value="Kix domain of CBP (creb binding protein)"/>
    <property type="match status" value="1"/>
</dbReference>
<dbReference type="SUPFAM" id="SSF57850">
    <property type="entry name" value="RING/U-box"/>
    <property type="match status" value="1"/>
</dbReference>
<evidence type="ECO:0000256" key="15">
    <source>
        <dbReference type="ARBA" id="ARBA00023315"/>
    </source>
</evidence>
<evidence type="ECO:0000256" key="11">
    <source>
        <dbReference type="ARBA" id="ARBA00023117"/>
    </source>
</evidence>
<dbReference type="InterPro" id="IPR013083">
    <property type="entry name" value="Znf_RING/FYVE/PHD"/>
</dbReference>
<dbReference type="SUPFAM" id="SSF57933">
    <property type="entry name" value="TAZ domain"/>
    <property type="match status" value="2"/>
</dbReference>
<dbReference type="InterPro" id="IPR035898">
    <property type="entry name" value="TAZ_dom_sf"/>
</dbReference>
<feature type="domain" description="KIX" evidence="22">
    <location>
        <begin position="596"/>
        <end position="675"/>
    </location>
</feature>
<keyword evidence="25" id="KW-1185">Reference proteome</keyword>
<feature type="compositionally biased region" description="Low complexity" evidence="19">
    <location>
        <begin position="240"/>
        <end position="257"/>
    </location>
</feature>
<dbReference type="Gene3D" id="3.30.60.90">
    <property type="match status" value="1"/>
</dbReference>
<dbReference type="Pfam" id="PF08214">
    <property type="entry name" value="HAT_KAT11"/>
    <property type="match status" value="1"/>
</dbReference>
<dbReference type="Proteomes" id="UP001177023">
    <property type="component" value="Unassembled WGS sequence"/>
</dbReference>
<evidence type="ECO:0000256" key="13">
    <source>
        <dbReference type="ARBA" id="ARBA00023163"/>
    </source>
</evidence>
<evidence type="ECO:0000259" key="22">
    <source>
        <dbReference type="PROSITE" id="PS50952"/>
    </source>
</evidence>
<dbReference type="InterPro" id="IPR043145">
    <property type="entry name" value="Znf_ZZ_sf"/>
</dbReference>
<keyword evidence="9" id="KW-0156">Chromatin regulator</keyword>
<feature type="compositionally biased region" description="Basic and acidic residues" evidence="19">
    <location>
        <begin position="843"/>
        <end position="873"/>
    </location>
</feature>
<dbReference type="CDD" id="cd15557">
    <property type="entry name" value="PHD_CBP_p300"/>
    <property type="match status" value="1"/>
</dbReference>
<evidence type="ECO:0000259" key="21">
    <source>
        <dbReference type="PROSITE" id="PS50134"/>
    </source>
</evidence>